<feature type="transmembrane region" description="Helical" evidence="1">
    <location>
        <begin position="124"/>
        <end position="144"/>
    </location>
</feature>
<protein>
    <recommendedName>
        <fullName evidence="4">Copper resistance protein D domain-containing protein</fullName>
    </recommendedName>
</protein>
<reference evidence="2 3" key="1">
    <citation type="submission" date="2024-04" db="EMBL/GenBank/DDBJ databases">
        <title>draft genome sequnece of Paenibacillus filicis.</title>
        <authorList>
            <person name="Kim D.-U."/>
        </authorList>
    </citation>
    <scope>NUCLEOTIDE SEQUENCE [LARGE SCALE GENOMIC DNA]</scope>
    <source>
        <strain evidence="2 3">KACC14197</strain>
    </source>
</reference>
<accession>A0ABU9DSY0</accession>
<organism evidence="2 3">
    <name type="scientific">Paenibacillus filicis</name>
    <dbReference type="NCBI Taxonomy" id="669464"/>
    <lineage>
        <taxon>Bacteria</taxon>
        <taxon>Bacillati</taxon>
        <taxon>Bacillota</taxon>
        <taxon>Bacilli</taxon>
        <taxon>Bacillales</taxon>
        <taxon>Paenibacillaceae</taxon>
        <taxon>Paenibacillus</taxon>
    </lineage>
</organism>
<sequence>MFGLMLFLHFAGLAAWFGALLAAAVTLSVGGKQAGSPELRAAGVRLIRVFQGIGHTGAVALLVSGVVMIISMDLGKNKPLWLEVMEKGGGTVILLALVVLGMMGSRLMKRLAEGRQSGVRPSRYVAAVSVFLVLIASVMLVVSIKI</sequence>
<proteinExistence type="predicted"/>
<dbReference type="Proteomes" id="UP001469365">
    <property type="component" value="Unassembled WGS sequence"/>
</dbReference>
<evidence type="ECO:0000256" key="1">
    <source>
        <dbReference type="SAM" id="Phobius"/>
    </source>
</evidence>
<name>A0ABU9DSY0_9BACL</name>
<keyword evidence="1" id="KW-0472">Membrane</keyword>
<feature type="transmembrane region" description="Helical" evidence="1">
    <location>
        <begin position="6"/>
        <end position="29"/>
    </location>
</feature>
<feature type="transmembrane region" description="Helical" evidence="1">
    <location>
        <begin position="84"/>
        <end position="103"/>
    </location>
</feature>
<keyword evidence="1" id="KW-1133">Transmembrane helix</keyword>
<evidence type="ECO:0000313" key="2">
    <source>
        <dbReference type="EMBL" id="MEK8131974.1"/>
    </source>
</evidence>
<keyword evidence="3" id="KW-1185">Reference proteome</keyword>
<gene>
    <name evidence="2" type="ORF">WMW72_29105</name>
</gene>
<evidence type="ECO:0008006" key="4">
    <source>
        <dbReference type="Google" id="ProtNLM"/>
    </source>
</evidence>
<dbReference type="RefSeq" id="WP_341419102.1">
    <property type="nucleotide sequence ID" value="NZ_JBBPCC010000025.1"/>
</dbReference>
<evidence type="ECO:0000313" key="3">
    <source>
        <dbReference type="Proteomes" id="UP001469365"/>
    </source>
</evidence>
<comment type="caution">
    <text evidence="2">The sequence shown here is derived from an EMBL/GenBank/DDBJ whole genome shotgun (WGS) entry which is preliminary data.</text>
</comment>
<keyword evidence="1" id="KW-0812">Transmembrane</keyword>
<feature type="transmembrane region" description="Helical" evidence="1">
    <location>
        <begin position="49"/>
        <end position="72"/>
    </location>
</feature>
<dbReference type="EMBL" id="JBBPCC010000025">
    <property type="protein sequence ID" value="MEK8131974.1"/>
    <property type="molecule type" value="Genomic_DNA"/>
</dbReference>